<dbReference type="Proteomes" id="UP000478052">
    <property type="component" value="Unassembled WGS sequence"/>
</dbReference>
<dbReference type="AlphaFoldDB" id="A0A6G0YL71"/>
<protein>
    <submittedName>
        <fullName evidence="1">Protein ALP1-like</fullName>
    </submittedName>
</protein>
<organism evidence="1 2">
    <name type="scientific">Aphis craccivora</name>
    <name type="common">Cowpea aphid</name>
    <dbReference type="NCBI Taxonomy" id="307492"/>
    <lineage>
        <taxon>Eukaryota</taxon>
        <taxon>Metazoa</taxon>
        <taxon>Ecdysozoa</taxon>
        <taxon>Arthropoda</taxon>
        <taxon>Hexapoda</taxon>
        <taxon>Insecta</taxon>
        <taxon>Pterygota</taxon>
        <taxon>Neoptera</taxon>
        <taxon>Paraneoptera</taxon>
        <taxon>Hemiptera</taxon>
        <taxon>Sternorrhyncha</taxon>
        <taxon>Aphidomorpha</taxon>
        <taxon>Aphidoidea</taxon>
        <taxon>Aphididae</taxon>
        <taxon>Aphidini</taxon>
        <taxon>Aphis</taxon>
        <taxon>Aphis</taxon>
    </lineage>
</organism>
<comment type="caution">
    <text evidence="1">The sequence shown here is derived from an EMBL/GenBank/DDBJ whole genome shotgun (WGS) entry which is preliminary data.</text>
</comment>
<dbReference type="EMBL" id="VUJU01003377">
    <property type="protein sequence ID" value="KAF0758118.1"/>
    <property type="molecule type" value="Genomic_DNA"/>
</dbReference>
<name>A0A6G0YL71_APHCR</name>
<evidence type="ECO:0000313" key="2">
    <source>
        <dbReference type="Proteomes" id="UP000478052"/>
    </source>
</evidence>
<accession>A0A6G0YL71</accession>
<evidence type="ECO:0000313" key="1">
    <source>
        <dbReference type="EMBL" id="KAF0758118.1"/>
    </source>
</evidence>
<proteinExistence type="predicted"/>
<gene>
    <name evidence="1" type="ORF">FWK35_00023310</name>
</gene>
<sequence length="36" mass="4343">MSLWQFTYLHDLVKESIKKQNIHFREAIPSDQRLAV</sequence>
<keyword evidence="2" id="KW-1185">Reference proteome</keyword>
<reference evidence="1 2" key="1">
    <citation type="submission" date="2019-08" db="EMBL/GenBank/DDBJ databases">
        <title>Whole genome of Aphis craccivora.</title>
        <authorList>
            <person name="Voronova N.V."/>
            <person name="Shulinski R.S."/>
            <person name="Bandarenka Y.V."/>
            <person name="Zhorov D.G."/>
            <person name="Warner D."/>
        </authorList>
    </citation>
    <scope>NUCLEOTIDE SEQUENCE [LARGE SCALE GENOMIC DNA]</scope>
    <source>
        <strain evidence="1">180601</strain>
        <tissue evidence="1">Whole Body</tissue>
    </source>
</reference>